<organism evidence="1">
    <name type="scientific">Sheuella amnicola</name>
    <dbReference type="NCBI Taxonomy" id="2707330"/>
    <lineage>
        <taxon>Bacteria</taxon>
        <taxon>Pseudomonadati</taxon>
        <taxon>Pseudomonadota</taxon>
        <taxon>Betaproteobacteria</taxon>
        <taxon>Burkholderiales</taxon>
        <taxon>Alcaligenaceae</taxon>
        <taxon>Sheuella</taxon>
    </lineage>
</organism>
<name>A0A6B2QYW3_9BURK</name>
<comment type="caution">
    <text evidence="1">The sequence shown here is derived from an EMBL/GenBank/DDBJ whole genome shotgun (WGS) entry which is preliminary data.</text>
</comment>
<reference evidence="1" key="1">
    <citation type="submission" date="2020-02" db="EMBL/GenBank/DDBJ databases">
        <authorList>
            <person name="Chen W.-M."/>
        </authorList>
    </citation>
    <scope>NUCLEOTIDE SEQUENCE</scope>
    <source>
        <strain evidence="1">NBD-18</strain>
    </source>
</reference>
<dbReference type="GO" id="GO:0003677">
    <property type="term" value="F:DNA binding"/>
    <property type="evidence" value="ECO:0007669"/>
    <property type="project" value="InterPro"/>
</dbReference>
<dbReference type="GO" id="GO:0032298">
    <property type="term" value="P:positive regulation of DNA-templated DNA replication initiation"/>
    <property type="evidence" value="ECO:0007669"/>
    <property type="project" value="TreeGrafter"/>
</dbReference>
<dbReference type="Pfam" id="PF04364">
    <property type="entry name" value="DNA_pol3_chi"/>
    <property type="match status" value="1"/>
</dbReference>
<dbReference type="PANTHER" id="PTHR38767:SF1">
    <property type="entry name" value="DNA POLYMERASE III SUBUNIT CHI"/>
    <property type="match status" value="1"/>
</dbReference>
<dbReference type="PANTHER" id="PTHR38767">
    <property type="entry name" value="DNA POLYMERASE III SUBUNIT CHI"/>
    <property type="match status" value="1"/>
</dbReference>
<dbReference type="SUPFAM" id="SSF102400">
    <property type="entry name" value="DNA polymerase III chi subunit"/>
    <property type="match status" value="1"/>
</dbReference>
<proteinExistence type="predicted"/>
<dbReference type="InterPro" id="IPR007459">
    <property type="entry name" value="DNA_pol3_chi"/>
</dbReference>
<dbReference type="AlphaFoldDB" id="A0A6B2QYW3"/>
<sequence>MARIDFAFGAREKLSQACQTTLRQFLAGRKIIVYCSDLSVLKAFDQKLWAVDDAAFVPHVMAEDPLAPVTPVVMTHRSNVESIVSQDSAEIWLLNLDVQIPDGLQTVARVLEIVTNDEDDKATARARWRAYQGAGHDVHSHKLA</sequence>
<dbReference type="Gene3D" id="3.40.50.10110">
    <property type="entry name" value="DNA polymerase III subunit chi"/>
    <property type="match status" value="1"/>
</dbReference>
<dbReference type="EMBL" id="JAAGRN010000004">
    <property type="protein sequence ID" value="NDY83163.1"/>
    <property type="molecule type" value="Genomic_DNA"/>
</dbReference>
<gene>
    <name evidence="1" type="ORF">G3I67_07955</name>
</gene>
<dbReference type="GO" id="GO:0006260">
    <property type="term" value="P:DNA replication"/>
    <property type="evidence" value="ECO:0007669"/>
    <property type="project" value="InterPro"/>
</dbReference>
<dbReference type="RefSeq" id="WP_163653894.1">
    <property type="nucleotide sequence ID" value="NZ_JAAGRN010000004.1"/>
</dbReference>
<dbReference type="InterPro" id="IPR036768">
    <property type="entry name" value="PolIII_chi_sf"/>
</dbReference>
<accession>A0A6B2QYW3</accession>
<protein>
    <submittedName>
        <fullName evidence="1">DNA polymerase III subunit chi</fullName>
    </submittedName>
</protein>
<evidence type="ECO:0000313" key="1">
    <source>
        <dbReference type="EMBL" id="NDY83163.1"/>
    </source>
</evidence>
<dbReference type="GO" id="GO:0003887">
    <property type="term" value="F:DNA-directed DNA polymerase activity"/>
    <property type="evidence" value="ECO:0007669"/>
    <property type="project" value="InterPro"/>
</dbReference>